<accession>A0A9X3MSC4</accession>
<dbReference type="EMBL" id="JAPDOD010000005">
    <property type="protein sequence ID" value="MDA0160323.1"/>
    <property type="molecule type" value="Genomic_DNA"/>
</dbReference>
<evidence type="ECO:0000256" key="4">
    <source>
        <dbReference type="RuleBase" id="RU003707"/>
    </source>
</evidence>
<keyword evidence="6" id="KW-1185">Reference proteome</keyword>
<dbReference type="GO" id="GO:0016829">
    <property type="term" value="F:lyase activity"/>
    <property type="evidence" value="ECO:0007669"/>
    <property type="project" value="UniProtKB-KW"/>
</dbReference>
<evidence type="ECO:0000256" key="1">
    <source>
        <dbReference type="ARBA" id="ARBA00005254"/>
    </source>
</evidence>
<dbReference type="InterPro" id="IPR001753">
    <property type="entry name" value="Enoyl-CoA_hydra/iso"/>
</dbReference>
<keyword evidence="3" id="KW-0456">Lyase</keyword>
<dbReference type="GO" id="GO:0006635">
    <property type="term" value="P:fatty acid beta-oxidation"/>
    <property type="evidence" value="ECO:0007669"/>
    <property type="project" value="TreeGrafter"/>
</dbReference>
<keyword evidence="2" id="KW-0443">Lipid metabolism</keyword>
<dbReference type="CDD" id="cd06558">
    <property type="entry name" value="crotonase-like"/>
    <property type="match status" value="1"/>
</dbReference>
<dbReference type="Proteomes" id="UP001149140">
    <property type="component" value="Unassembled WGS sequence"/>
</dbReference>
<proteinExistence type="inferred from homology"/>
<dbReference type="InterPro" id="IPR014748">
    <property type="entry name" value="Enoyl-CoA_hydra_C"/>
</dbReference>
<dbReference type="RefSeq" id="WP_270039105.1">
    <property type="nucleotide sequence ID" value="NZ_JAPDOD010000005.1"/>
</dbReference>
<dbReference type="InterPro" id="IPR018376">
    <property type="entry name" value="Enoyl-CoA_hyd/isom_CS"/>
</dbReference>
<dbReference type="Pfam" id="PF00378">
    <property type="entry name" value="ECH_1"/>
    <property type="match status" value="1"/>
</dbReference>
<evidence type="ECO:0000313" key="5">
    <source>
        <dbReference type="EMBL" id="MDA0160323.1"/>
    </source>
</evidence>
<evidence type="ECO:0000313" key="6">
    <source>
        <dbReference type="Proteomes" id="UP001149140"/>
    </source>
</evidence>
<dbReference type="PANTHER" id="PTHR11941:SF169">
    <property type="entry name" value="(7AS)-7A-METHYL-1,5-DIOXO-2,3,5,6,7,7A-HEXAHYDRO-1H-INDENE-CARBOXYL-COA HYDROLASE"/>
    <property type="match status" value="1"/>
</dbReference>
<evidence type="ECO:0000256" key="3">
    <source>
        <dbReference type="ARBA" id="ARBA00023239"/>
    </source>
</evidence>
<sequence length="253" mass="26112">MSVRYEERGHVAVLTIDRPEARNAVNGDVARGIEEGLDRAEASGVRVAILTGVPPVFCAGADLKAIGAGEGHTLSTERGGFAGVTERVRTVPLIAAVDGPALAGGTEIVLACDLVVASETARFGIPEVKRGLIAGGGGLFRLGRVLPLNVAMEAALTGDPIDAPTAHRHGLVNALCAPGEALEAALALAERVAANAPISVLESRRLVADTAGLSEAEAWERTHAAAARVLATEDVKEGVRAFIERRDPVWTGT</sequence>
<organism evidence="5 6">
    <name type="scientific">Solirubrobacter ginsenosidimutans</name>
    <dbReference type="NCBI Taxonomy" id="490573"/>
    <lineage>
        <taxon>Bacteria</taxon>
        <taxon>Bacillati</taxon>
        <taxon>Actinomycetota</taxon>
        <taxon>Thermoleophilia</taxon>
        <taxon>Solirubrobacterales</taxon>
        <taxon>Solirubrobacteraceae</taxon>
        <taxon>Solirubrobacter</taxon>
    </lineage>
</organism>
<dbReference type="SUPFAM" id="SSF52096">
    <property type="entry name" value="ClpP/crotonase"/>
    <property type="match status" value="1"/>
</dbReference>
<reference evidence="5" key="1">
    <citation type="submission" date="2022-10" db="EMBL/GenBank/DDBJ databases">
        <title>The WGS of Solirubrobacter ginsenosidimutans DSM 21036.</title>
        <authorList>
            <person name="Jiang Z."/>
        </authorList>
    </citation>
    <scope>NUCLEOTIDE SEQUENCE</scope>
    <source>
        <strain evidence="5">DSM 21036</strain>
    </source>
</reference>
<evidence type="ECO:0000256" key="2">
    <source>
        <dbReference type="ARBA" id="ARBA00023098"/>
    </source>
</evidence>
<dbReference type="PROSITE" id="PS00166">
    <property type="entry name" value="ENOYL_COA_HYDRATASE"/>
    <property type="match status" value="1"/>
</dbReference>
<gene>
    <name evidence="5" type="ORF">OM076_08610</name>
</gene>
<comment type="caution">
    <text evidence="5">The sequence shown here is derived from an EMBL/GenBank/DDBJ whole genome shotgun (WGS) entry which is preliminary data.</text>
</comment>
<dbReference type="Gene3D" id="3.90.226.10">
    <property type="entry name" value="2-enoyl-CoA Hydratase, Chain A, domain 1"/>
    <property type="match status" value="1"/>
</dbReference>
<dbReference type="InterPro" id="IPR029045">
    <property type="entry name" value="ClpP/crotonase-like_dom_sf"/>
</dbReference>
<dbReference type="PANTHER" id="PTHR11941">
    <property type="entry name" value="ENOYL-COA HYDRATASE-RELATED"/>
    <property type="match status" value="1"/>
</dbReference>
<name>A0A9X3MSC4_9ACTN</name>
<protein>
    <submittedName>
        <fullName evidence="5">Crotonase/enoyl-CoA hydratase family protein</fullName>
    </submittedName>
</protein>
<dbReference type="Gene3D" id="1.10.12.10">
    <property type="entry name" value="Lyase 2-enoyl-coa Hydratase, Chain A, domain 2"/>
    <property type="match status" value="1"/>
</dbReference>
<dbReference type="AlphaFoldDB" id="A0A9X3MSC4"/>
<dbReference type="NCBIfam" id="NF006100">
    <property type="entry name" value="PRK08252.1"/>
    <property type="match status" value="1"/>
</dbReference>
<comment type="similarity">
    <text evidence="1 4">Belongs to the enoyl-CoA hydratase/isomerase family.</text>
</comment>